<name>A0A481ZBN1_9VIRU</name>
<protein>
    <submittedName>
        <fullName evidence="1">Uncharacterized protein</fullName>
    </submittedName>
</protein>
<reference evidence="1" key="1">
    <citation type="journal article" date="2019" name="MBio">
        <title>Virus Genomes from Deep Sea Sediments Expand the Ocean Megavirome and Support Independent Origins of Viral Gigantism.</title>
        <authorList>
            <person name="Backstrom D."/>
            <person name="Yutin N."/>
            <person name="Jorgensen S.L."/>
            <person name="Dharamshi J."/>
            <person name="Homa F."/>
            <person name="Zaremba-Niedwiedzka K."/>
            <person name="Spang A."/>
            <person name="Wolf Y.I."/>
            <person name="Koonin E.V."/>
            <person name="Ettema T.J."/>
        </authorList>
    </citation>
    <scope>NUCLEOTIDE SEQUENCE</scope>
</reference>
<evidence type="ECO:0000313" key="1">
    <source>
        <dbReference type="EMBL" id="QBK92540.1"/>
    </source>
</evidence>
<sequence>MGSQISKKTVEQIFVSKRRNPDIISDEQIKQFKRIHDPYRVLYISGNMEVYLVKNNTERKIFTNEITSIITSTEIIHNKRIKGFVKIGRIVSDDEKDTFNNKIAVTGDVLPQEERSWYTRYEIMLIRIGLIEDDPLDYFTALASKSAELSYKGRNINPSFTDGETINNMEWNKYEDIVEKMKEEFKSEIENGEFTMVSCLALLE</sequence>
<proteinExistence type="predicted"/>
<dbReference type="EMBL" id="MK500578">
    <property type="protein sequence ID" value="QBK92540.1"/>
    <property type="molecule type" value="Genomic_DNA"/>
</dbReference>
<accession>A0A481ZBN1</accession>
<organism evidence="1">
    <name type="scientific">Pithovirus LCPAC401</name>
    <dbReference type="NCBI Taxonomy" id="2506595"/>
    <lineage>
        <taxon>Viruses</taxon>
        <taxon>Pithoviruses</taxon>
    </lineage>
</organism>
<gene>
    <name evidence="1" type="ORF">LCPAC401_01780</name>
</gene>